<keyword evidence="2" id="KW-1185">Reference proteome</keyword>
<accession>A0ABQ1EIH6</accession>
<dbReference type="EMBL" id="BMBA01000018">
    <property type="protein sequence ID" value="GFZ34621.1"/>
    <property type="molecule type" value="Genomic_DNA"/>
</dbReference>
<reference evidence="1 2" key="1">
    <citation type="journal article" date="2021" name="Int. J. Syst. Evol. Microbiol.">
        <title>Clostridium zeae sp. nov., isolated from corn silage.</title>
        <authorList>
            <person name="Kobayashi H."/>
            <person name="Tanizawa Y."/>
            <person name="Yagura M."/>
            <person name="Sakamoto M."/>
            <person name="Ohkuma M."/>
            <person name="Tohno M."/>
        </authorList>
    </citation>
    <scope>NUCLEOTIDE SEQUENCE [LARGE SCALE GENOMIC DNA]</scope>
    <source>
        <strain evidence="1 2">CSC2</strain>
    </source>
</reference>
<sequence length="86" mass="9421">MEAFSLGDVESSLGYHPDSTGILTGHHEAGDGTLLGGQFDWGGRLQKSNGGAQRFPQNGRKSFVECKGRREPDCDTHKWSRDESRA</sequence>
<proteinExistence type="predicted"/>
<evidence type="ECO:0000313" key="2">
    <source>
        <dbReference type="Proteomes" id="UP000663802"/>
    </source>
</evidence>
<dbReference type="Proteomes" id="UP000663802">
    <property type="component" value="Unassembled WGS sequence"/>
</dbReference>
<comment type="caution">
    <text evidence="1">The sequence shown here is derived from an EMBL/GenBank/DDBJ whole genome shotgun (WGS) entry which is preliminary data.</text>
</comment>
<organism evidence="1 2">
    <name type="scientific">Clostridium zeae</name>
    <dbReference type="NCBI Taxonomy" id="2759022"/>
    <lineage>
        <taxon>Bacteria</taxon>
        <taxon>Bacillati</taxon>
        <taxon>Bacillota</taxon>
        <taxon>Clostridia</taxon>
        <taxon>Eubacteriales</taxon>
        <taxon>Clostridiaceae</taxon>
        <taxon>Clostridium</taxon>
    </lineage>
</organism>
<protein>
    <submittedName>
        <fullName evidence="1">Uncharacterized protein</fullName>
    </submittedName>
</protein>
<name>A0ABQ1EIH6_9CLOT</name>
<gene>
    <name evidence="1" type="ORF">CSC2_51470</name>
</gene>
<evidence type="ECO:0000313" key="1">
    <source>
        <dbReference type="EMBL" id="GFZ34621.1"/>
    </source>
</evidence>